<dbReference type="PANTHER" id="PTHR30289">
    <property type="entry name" value="UNCHARACTERIZED PROTEIN YBCL-RELATED"/>
    <property type="match status" value="1"/>
</dbReference>
<dbReference type="OrthoDB" id="9797506at2"/>
<evidence type="ECO:0000313" key="2">
    <source>
        <dbReference type="Proteomes" id="UP000198281"/>
    </source>
</evidence>
<evidence type="ECO:0008006" key="3">
    <source>
        <dbReference type="Google" id="ProtNLM"/>
    </source>
</evidence>
<gene>
    <name evidence="1" type="ORF">SAMN06295912_10631</name>
</gene>
<dbReference type="InterPro" id="IPR008914">
    <property type="entry name" value="PEBP"/>
</dbReference>
<organism evidence="1 2">
    <name type="scientific">Edaphosphingomonas laterariae</name>
    <dbReference type="NCBI Taxonomy" id="861865"/>
    <lineage>
        <taxon>Bacteria</taxon>
        <taxon>Pseudomonadati</taxon>
        <taxon>Pseudomonadota</taxon>
        <taxon>Alphaproteobacteria</taxon>
        <taxon>Sphingomonadales</taxon>
        <taxon>Rhizorhabdaceae</taxon>
        <taxon>Edaphosphingomonas</taxon>
    </lineage>
</organism>
<protein>
    <recommendedName>
        <fullName evidence="3">Phospholipid-binding protein, PBP family</fullName>
    </recommendedName>
</protein>
<dbReference type="RefSeq" id="WP_089219110.1">
    <property type="nucleotide sequence ID" value="NZ_FZOS01000006.1"/>
</dbReference>
<dbReference type="EMBL" id="FZOS01000006">
    <property type="protein sequence ID" value="SNS41383.1"/>
    <property type="molecule type" value="Genomic_DNA"/>
</dbReference>
<dbReference type="CDD" id="cd00865">
    <property type="entry name" value="PEBP_bact_arch"/>
    <property type="match status" value="1"/>
</dbReference>
<dbReference type="NCBIfam" id="TIGR00481">
    <property type="entry name" value="YbhB/YbcL family Raf kinase inhibitor-like protein"/>
    <property type="match status" value="1"/>
</dbReference>
<keyword evidence="2" id="KW-1185">Reference proteome</keyword>
<proteinExistence type="predicted"/>
<dbReference type="Pfam" id="PF01161">
    <property type="entry name" value="PBP"/>
    <property type="match status" value="1"/>
</dbReference>
<reference evidence="2" key="1">
    <citation type="submission" date="2017-06" db="EMBL/GenBank/DDBJ databases">
        <authorList>
            <person name="Varghese N."/>
            <person name="Submissions S."/>
        </authorList>
    </citation>
    <scope>NUCLEOTIDE SEQUENCE [LARGE SCALE GENOMIC DNA]</scope>
    <source>
        <strain evidence="2">LNB2</strain>
    </source>
</reference>
<evidence type="ECO:0000313" key="1">
    <source>
        <dbReference type="EMBL" id="SNS41383.1"/>
    </source>
</evidence>
<dbReference type="SUPFAM" id="SSF49777">
    <property type="entry name" value="PEBP-like"/>
    <property type="match status" value="1"/>
</dbReference>
<dbReference type="InterPro" id="IPR036610">
    <property type="entry name" value="PEBP-like_sf"/>
</dbReference>
<accession>A0A239EBI1</accession>
<dbReference type="PANTHER" id="PTHR30289:SF1">
    <property type="entry name" value="PEBP (PHOSPHATIDYLETHANOLAMINE-BINDING PROTEIN) FAMILY PROTEIN"/>
    <property type="match status" value="1"/>
</dbReference>
<sequence length="208" mass="21485">MLEHLPLWIGALMRNVRAGHAKLAIVQPELAIGGTPIDLSSPAFAYGARLPERFTADGAGISPPLVWGDVPAGTRSLALIVEDPDAPAPNPIVHAIVWGIAPTEHRLEEGAMVANGGTGKGSDTGRNSAFGEGWLPPDPPAGHGSHDYAFQLFALADVPDLAGHPGRSALLKAMAGKVLAAGLLVGTYSRGEEARIGGSPQKAPRPVR</sequence>
<dbReference type="InterPro" id="IPR005247">
    <property type="entry name" value="YbhB_YbcL/LppC-like"/>
</dbReference>
<name>A0A239EBI1_9SPHN</name>
<dbReference type="AlphaFoldDB" id="A0A239EBI1"/>
<dbReference type="Proteomes" id="UP000198281">
    <property type="component" value="Unassembled WGS sequence"/>
</dbReference>
<dbReference type="Gene3D" id="3.90.280.10">
    <property type="entry name" value="PEBP-like"/>
    <property type="match status" value="1"/>
</dbReference>